<name>A0ABQ5CGB4_9ASTR</name>
<evidence type="ECO:0000256" key="1">
    <source>
        <dbReference type="SAM" id="MobiDB-lite"/>
    </source>
</evidence>
<feature type="region of interest" description="Disordered" evidence="1">
    <location>
        <begin position="43"/>
        <end position="68"/>
    </location>
</feature>
<sequence length="131" mass="14522">MASSDSTFYGERADTKKVNGRHHIDVGMLADLRDILRETLQAPAVDPKKAHREFKGTKQPPSQPVHTHTEKLLQEITNKKDAKLATQKEHNKNALTATNEAKARADSRANDEARIDHYAGQENATGVSLQV</sequence>
<reference evidence="2" key="1">
    <citation type="journal article" date="2022" name="Int. J. Mol. Sci.">
        <title>Draft Genome of Tanacetum Coccineum: Genomic Comparison of Closely Related Tanacetum-Family Plants.</title>
        <authorList>
            <person name="Yamashiro T."/>
            <person name="Shiraishi A."/>
            <person name="Nakayama K."/>
            <person name="Satake H."/>
        </authorList>
    </citation>
    <scope>NUCLEOTIDE SEQUENCE</scope>
</reference>
<evidence type="ECO:0000313" key="2">
    <source>
        <dbReference type="EMBL" id="GJT25112.1"/>
    </source>
</evidence>
<dbReference type="EMBL" id="BQNB010014188">
    <property type="protein sequence ID" value="GJT25112.1"/>
    <property type="molecule type" value="Genomic_DNA"/>
</dbReference>
<reference evidence="2" key="2">
    <citation type="submission" date="2022-01" db="EMBL/GenBank/DDBJ databases">
        <authorList>
            <person name="Yamashiro T."/>
            <person name="Shiraishi A."/>
            <person name="Satake H."/>
            <person name="Nakayama K."/>
        </authorList>
    </citation>
    <scope>NUCLEOTIDE SEQUENCE</scope>
</reference>
<feature type="region of interest" description="Disordered" evidence="1">
    <location>
        <begin position="89"/>
        <end position="131"/>
    </location>
</feature>
<protein>
    <submittedName>
        <fullName evidence="2">Uncharacterized protein</fullName>
    </submittedName>
</protein>
<comment type="caution">
    <text evidence="2">The sequence shown here is derived from an EMBL/GenBank/DDBJ whole genome shotgun (WGS) entry which is preliminary data.</text>
</comment>
<dbReference type="Proteomes" id="UP001151760">
    <property type="component" value="Unassembled WGS sequence"/>
</dbReference>
<gene>
    <name evidence="2" type="ORF">Tco_0895049</name>
</gene>
<proteinExistence type="predicted"/>
<organism evidence="2 3">
    <name type="scientific">Tanacetum coccineum</name>
    <dbReference type="NCBI Taxonomy" id="301880"/>
    <lineage>
        <taxon>Eukaryota</taxon>
        <taxon>Viridiplantae</taxon>
        <taxon>Streptophyta</taxon>
        <taxon>Embryophyta</taxon>
        <taxon>Tracheophyta</taxon>
        <taxon>Spermatophyta</taxon>
        <taxon>Magnoliopsida</taxon>
        <taxon>eudicotyledons</taxon>
        <taxon>Gunneridae</taxon>
        <taxon>Pentapetalae</taxon>
        <taxon>asterids</taxon>
        <taxon>campanulids</taxon>
        <taxon>Asterales</taxon>
        <taxon>Asteraceae</taxon>
        <taxon>Asteroideae</taxon>
        <taxon>Anthemideae</taxon>
        <taxon>Anthemidinae</taxon>
        <taxon>Tanacetum</taxon>
    </lineage>
</organism>
<evidence type="ECO:0000313" key="3">
    <source>
        <dbReference type="Proteomes" id="UP001151760"/>
    </source>
</evidence>
<feature type="compositionally biased region" description="Basic and acidic residues" evidence="1">
    <location>
        <begin position="101"/>
        <end position="119"/>
    </location>
</feature>
<keyword evidence="3" id="KW-1185">Reference proteome</keyword>
<accession>A0ABQ5CGB4</accession>
<feature type="compositionally biased region" description="Polar residues" evidence="1">
    <location>
        <begin position="122"/>
        <end position="131"/>
    </location>
</feature>